<dbReference type="EMBL" id="EQ962656">
    <property type="protein sequence ID" value="EED16199.1"/>
    <property type="molecule type" value="Genomic_DNA"/>
</dbReference>
<feature type="transmembrane region" description="Helical" evidence="1">
    <location>
        <begin position="13"/>
        <end position="31"/>
    </location>
</feature>
<sequence>MGILCDKFDITDVILLSSLISAVSVLLFWGLCPIHGAVLLALFSITYGFFAGGFSSTWSGVLNEVKRANPGLETGLVLNLFAGDVVLGMLLVDRWVTEGAIRRIMEH</sequence>
<gene>
    <name evidence="2" type="ORF">TSTA_013050</name>
</gene>
<keyword evidence="1" id="KW-1133">Transmembrane helix</keyword>
<feature type="transmembrane region" description="Helical" evidence="1">
    <location>
        <begin position="76"/>
        <end position="96"/>
    </location>
</feature>
<keyword evidence="1" id="KW-0472">Membrane</keyword>
<evidence type="ECO:0000313" key="2">
    <source>
        <dbReference type="EMBL" id="EED16199.1"/>
    </source>
</evidence>
<dbReference type="AlphaFoldDB" id="B8MFA0"/>
<feature type="transmembrane region" description="Helical" evidence="1">
    <location>
        <begin position="38"/>
        <end position="56"/>
    </location>
</feature>
<dbReference type="RefSeq" id="XP_002483433.1">
    <property type="nucleotide sequence ID" value="XM_002483388.1"/>
</dbReference>
<dbReference type="PhylomeDB" id="B8MFA0"/>
<dbReference type="InParanoid" id="B8MFA0"/>
<dbReference type="SUPFAM" id="SSF103473">
    <property type="entry name" value="MFS general substrate transporter"/>
    <property type="match status" value="1"/>
</dbReference>
<keyword evidence="3" id="KW-1185">Reference proteome</keyword>
<evidence type="ECO:0000256" key="1">
    <source>
        <dbReference type="SAM" id="Phobius"/>
    </source>
</evidence>
<dbReference type="GeneID" id="8108181"/>
<organism evidence="2 3">
    <name type="scientific">Talaromyces stipitatus (strain ATCC 10500 / CBS 375.48 / QM 6759 / NRRL 1006)</name>
    <name type="common">Penicillium stipitatum</name>
    <dbReference type="NCBI Taxonomy" id="441959"/>
    <lineage>
        <taxon>Eukaryota</taxon>
        <taxon>Fungi</taxon>
        <taxon>Dikarya</taxon>
        <taxon>Ascomycota</taxon>
        <taxon>Pezizomycotina</taxon>
        <taxon>Eurotiomycetes</taxon>
        <taxon>Eurotiomycetidae</taxon>
        <taxon>Eurotiales</taxon>
        <taxon>Trichocomaceae</taxon>
        <taxon>Talaromyces</taxon>
        <taxon>Talaromyces sect. Talaromyces</taxon>
    </lineage>
</organism>
<accession>B8MFA0</accession>
<name>B8MFA0_TALSN</name>
<protein>
    <submittedName>
        <fullName evidence="2">Uncharacterized protein</fullName>
    </submittedName>
</protein>
<evidence type="ECO:0000313" key="3">
    <source>
        <dbReference type="Proteomes" id="UP000001745"/>
    </source>
</evidence>
<dbReference type="InterPro" id="IPR036259">
    <property type="entry name" value="MFS_trans_sf"/>
</dbReference>
<dbReference type="Proteomes" id="UP000001745">
    <property type="component" value="Unassembled WGS sequence"/>
</dbReference>
<dbReference type="OrthoDB" id="2213137at2759"/>
<dbReference type="VEuPathDB" id="FungiDB:TSTA_013050"/>
<dbReference type="OMA" id="MLLVDRW"/>
<proteinExistence type="predicted"/>
<keyword evidence="1" id="KW-0812">Transmembrane</keyword>
<dbReference type="HOGENOM" id="CLU_2211734_0_0_1"/>
<reference evidence="3" key="1">
    <citation type="journal article" date="2015" name="Genome Announc.">
        <title>Genome sequence of the AIDS-associated pathogen Penicillium marneffei (ATCC18224) and its near taxonomic relative Talaromyces stipitatus (ATCC10500).</title>
        <authorList>
            <person name="Nierman W.C."/>
            <person name="Fedorova-Abrams N.D."/>
            <person name="Andrianopoulos A."/>
        </authorList>
    </citation>
    <scope>NUCLEOTIDE SEQUENCE [LARGE SCALE GENOMIC DNA]</scope>
    <source>
        <strain evidence="3">ATCC 10500 / CBS 375.48 / QM 6759 / NRRL 1006</strain>
    </source>
</reference>